<accession>A0A1H3ST72</accession>
<evidence type="ECO:0000313" key="2">
    <source>
        <dbReference type="Proteomes" id="UP000199663"/>
    </source>
</evidence>
<comment type="caution">
    <text evidence="1">The sequence shown here is derived from an EMBL/GenBank/DDBJ whole genome shotgun (WGS) entry which is preliminary data.</text>
</comment>
<reference evidence="1 2" key="1">
    <citation type="submission" date="2016-10" db="EMBL/GenBank/DDBJ databases">
        <authorList>
            <person name="Varghese N."/>
            <person name="Submissions S."/>
        </authorList>
    </citation>
    <scope>NUCLEOTIDE SEQUENCE [LARGE SCALE GENOMIC DNA]</scope>
    <source>
        <strain evidence="1 2">DSM 17997</strain>
    </source>
</reference>
<evidence type="ECO:0008006" key="3">
    <source>
        <dbReference type="Google" id="ProtNLM"/>
    </source>
</evidence>
<organism evidence="1 2">
    <name type="scientific">Rhodonellum ikkaensis</name>
    <dbReference type="NCBI Taxonomy" id="336829"/>
    <lineage>
        <taxon>Bacteria</taxon>
        <taxon>Pseudomonadati</taxon>
        <taxon>Bacteroidota</taxon>
        <taxon>Cytophagia</taxon>
        <taxon>Cytophagales</taxon>
        <taxon>Cytophagaceae</taxon>
        <taxon>Rhodonellum</taxon>
    </lineage>
</organism>
<keyword evidence="2" id="KW-1185">Reference proteome</keyword>
<dbReference type="Proteomes" id="UP000199663">
    <property type="component" value="Unassembled WGS sequence"/>
</dbReference>
<evidence type="ECO:0000313" key="1">
    <source>
        <dbReference type="EMBL" id="SDZ40878.1"/>
    </source>
</evidence>
<dbReference type="EMBL" id="FNQC01000013">
    <property type="protein sequence ID" value="SDZ40878.1"/>
    <property type="molecule type" value="Genomic_DNA"/>
</dbReference>
<name>A0A1H3ST72_9BACT</name>
<sequence length="106" mass="12301">MDISGNLVRVVCSLAPTIKYLTKMKMNNYTQLRKIIQVFHQYGIHLFGKRKFDNLYHDLKMEPIFVMGLIFELELASTMQLNDEDAYSAQVPAQIIQKLIGGKERH</sequence>
<protein>
    <recommendedName>
        <fullName evidence="3">Acyl carrier protein</fullName>
    </recommendedName>
</protein>
<gene>
    <name evidence="1" type="ORF">SAMN05444412_11373</name>
</gene>
<proteinExistence type="predicted"/>